<dbReference type="EMBL" id="JACGCM010002813">
    <property type="protein sequence ID" value="KAF6135082.1"/>
    <property type="molecule type" value="Genomic_DNA"/>
</dbReference>
<protein>
    <submittedName>
        <fullName evidence="1">Uncharacterized protein</fullName>
    </submittedName>
</protein>
<evidence type="ECO:0000313" key="1">
    <source>
        <dbReference type="EMBL" id="KAF6135082.1"/>
    </source>
</evidence>
<comment type="caution">
    <text evidence="1">The sequence shown here is derived from an EMBL/GenBank/DDBJ whole genome shotgun (WGS) entry which is preliminary data.</text>
</comment>
<organism evidence="1 2">
    <name type="scientific">Kingdonia uniflora</name>
    <dbReference type="NCBI Taxonomy" id="39325"/>
    <lineage>
        <taxon>Eukaryota</taxon>
        <taxon>Viridiplantae</taxon>
        <taxon>Streptophyta</taxon>
        <taxon>Embryophyta</taxon>
        <taxon>Tracheophyta</taxon>
        <taxon>Spermatophyta</taxon>
        <taxon>Magnoliopsida</taxon>
        <taxon>Ranunculales</taxon>
        <taxon>Circaeasteraceae</taxon>
        <taxon>Kingdonia</taxon>
    </lineage>
</organism>
<keyword evidence="2" id="KW-1185">Reference proteome</keyword>
<dbReference type="Proteomes" id="UP000541444">
    <property type="component" value="Unassembled WGS sequence"/>
</dbReference>
<evidence type="ECO:0000313" key="2">
    <source>
        <dbReference type="Proteomes" id="UP000541444"/>
    </source>
</evidence>
<sequence length="127" mass="14366">MKGLEAASARNSANRKNLMIPACVGRDNMVVEKIRKCECLNPESKTTSVTDFAAKDLERYDWYWLCCLQQSKSPENLLRLGYKLQIADVAHFSFKSITGTSTLNLTGFMSHIKLLLITLSSRTTLFR</sequence>
<reference evidence="1 2" key="1">
    <citation type="journal article" date="2020" name="IScience">
        <title>Genome Sequencing of the Endangered Kingdonia uniflora (Circaeasteraceae, Ranunculales) Reveals Potential Mechanisms of Evolutionary Specialization.</title>
        <authorList>
            <person name="Sun Y."/>
            <person name="Deng T."/>
            <person name="Zhang A."/>
            <person name="Moore M.J."/>
            <person name="Landis J.B."/>
            <person name="Lin N."/>
            <person name="Zhang H."/>
            <person name="Zhang X."/>
            <person name="Huang J."/>
            <person name="Zhang X."/>
            <person name="Sun H."/>
            <person name="Wang H."/>
        </authorList>
    </citation>
    <scope>NUCLEOTIDE SEQUENCE [LARGE SCALE GENOMIC DNA]</scope>
    <source>
        <strain evidence="1">TB1705</strain>
        <tissue evidence="1">Leaf</tissue>
    </source>
</reference>
<name>A0A7J7KXQ1_9MAGN</name>
<accession>A0A7J7KXQ1</accession>
<proteinExistence type="predicted"/>
<dbReference type="AlphaFoldDB" id="A0A7J7KXQ1"/>
<gene>
    <name evidence="1" type="ORF">GIB67_040393</name>
</gene>